<dbReference type="PANTHER" id="PTHR11802">
    <property type="entry name" value="SERINE PROTEASE FAMILY S10 SERINE CARBOXYPEPTIDASE"/>
    <property type="match status" value="1"/>
</dbReference>
<organism evidence="3 4">
    <name type="scientific">Hibiscus sabdariffa</name>
    <name type="common">roselle</name>
    <dbReference type="NCBI Taxonomy" id="183260"/>
    <lineage>
        <taxon>Eukaryota</taxon>
        <taxon>Viridiplantae</taxon>
        <taxon>Streptophyta</taxon>
        <taxon>Embryophyta</taxon>
        <taxon>Tracheophyta</taxon>
        <taxon>Spermatophyta</taxon>
        <taxon>Magnoliopsida</taxon>
        <taxon>eudicotyledons</taxon>
        <taxon>Gunneridae</taxon>
        <taxon>Pentapetalae</taxon>
        <taxon>rosids</taxon>
        <taxon>malvids</taxon>
        <taxon>Malvales</taxon>
        <taxon>Malvaceae</taxon>
        <taxon>Malvoideae</taxon>
        <taxon>Hibiscus</taxon>
    </lineage>
</organism>
<reference evidence="3 4" key="1">
    <citation type="journal article" date="2024" name="G3 (Bethesda)">
        <title>Genome assembly of Hibiscus sabdariffa L. provides insights into metabolisms of medicinal natural products.</title>
        <authorList>
            <person name="Kim T."/>
        </authorList>
    </citation>
    <scope>NUCLEOTIDE SEQUENCE [LARGE SCALE GENOMIC DNA]</scope>
    <source>
        <strain evidence="3">TK-2024</strain>
        <tissue evidence="3">Old leaves</tissue>
    </source>
</reference>
<dbReference type="SUPFAM" id="SSF53474">
    <property type="entry name" value="alpha/beta-Hydrolases"/>
    <property type="match status" value="1"/>
</dbReference>
<dbReference type="Gene3D" id="3.40.50.1820">
    <property type="entry name" value="alpha/beta hydrolase"/>
    <property type="match status" value="1"/>
</dbReference>
<evidence type="ECO:0000256" key="1">
    <source>
        <dbReference type="ARBA" id="ARBA00009431"/>
    </source>
</evidence>
<evidence type="ECO:0000313" key="3">
    <source>
        <dbReference type="EMBL" id="KAK8992421.1"/>
    </source>
</evidence>
<evidence type="ECO:0000313" key="4">
    <source>
        <dbReference type="Proteomes" id="UP001396334"/>
    </source>
</evidence>
<evidence type="ECO:0008006" key="5">
    <source>
        <dbReference type="Google" id="ProtNLM"/>
    </source>
</evidence>
<name>A0ABR2PVD9_9ROSI</name>
<comment type="similarity">
    <text evidence="1">Belongs to the peptidase S10 family.</text>
</comment>
<gene>
    <name evidence="3" type="ORF">V6N11_048503</name>
</gene>
<evidence type="ECO:0000256" key="2">
    <source>
        <dbReference type="SAM" id="SignalP"/>
    </source>
</evidence>
<comment type="caution">
    <text evidence="3">The sequence shown here is derived from an EMBL/GenBank/DDBJ whole genome shotgun (WGS) entry which is preliminary data.</text>
</comment>
<dbReference type="PRINTS" id="PR00724">
    <property type="entry name" value="CRBOXYPTASEC"/>
</dbReference>
<dbReference type="Proteomes" id="UP001396334">
    <property type="component" value="Unassembled WGS sequence"/>
</dbReference>
<dbReference type="EMBL" id="JBBPBN010000050">
    <property type="protein sequence ID" value="KAK8992421.1"/>
    <property type="molecule type" value="Genomic_DNA"/>
</dbReference>
<proteinExistence type="inferred from homology"/>
<dbReference type="InterPro" id="IPR029058">
    <property type="entry name" value="AB_hydrolase_fold"/>
</dbReference>
<sequence>MALAATNRKMAVLLFFFFFLLQVCSQLAFAHSTVKFLPGFEGPLPFELETGYVGVGDSEDVQLFYYFIKSERKPEDDPLLLWLTGGPGCSAVSGLVFEIGPLKFEVVEYNGSLPTLVLNPYSWTKVSNIIFVDSPVGTGFSYARNKAAERTSDTKTVGHLHQFLLKWLKDHADLISNPIYVGGDSYSGIPVPVLAQEILNGNEQGIEPTIHLQGYILGNPRTVGSLENNFQIPYAHGMGLISDELFESLKRNCNAEYQIVDPSNEACSRDIRYFDECTSRINNAHILEPHCGLDSPKPRETGRRRYLDEHRKQPLHVEPLPPLYCRTYAYYLCSFWANDDNVQKALHIRRGSIGTWKRCNHGLLCDYDVPTSFPYHVNLSSRGYRALIYSGDHDMVVPYLGTQEWIRLLGYSIVDDWRPWMVQGQVAGYTRTYSNRMTFATVKGGGHTAPEYRPPECLAMFHRWISGQPL</sequence>
<feature type="signal peptide" evidence="2">
    <location>
        <begin position="1"/>
        <end position="25"/>
    </location>
</feature>
<feature type="chain" id="PRO_5045044359" description="Serine carboxypeptidase-like 7" evidence="2">
    <location>
        <begin position="26"/>
        <end position="470"/>
    </location>
</feature>
<protein>
    <recommendedName>
        <fullName evidence="5">Serine carboxypeptidase-like 7</fullName>
    </recommendedName>
</protein>
<dbReference type="InterPro" id="IPR001563">
    <property type="entry name" value="Peptidase_S10"/>
</dbReference>
<dbReference type="PANTHER" id="PTHR11802:SF29">
    <property type="entry name" value="SERINE CARBOXYPEPTIDASE-LIKE 19"/>
    <property type="match status" value="1"/>
</dbReference>
<accession>A0ABR2PVD9</accession>
<keyword evidence="4" id="KW-1185">Reference proteome</keyword>
<keyword evidence="2" id="KW-0732">Signal</keyword>
<dbReference type="Pfam" id="PF00450">
    <property type="entry name" value="Peptidase_S10"/>
    <property type="match status" value="1"/>
</dbReference>